<feature type="transmembrane region" description="Helical" evidence="1">
    <location>
        <begin position="30"/>
        <end position="52"/>
    </location>
</feature>
<accession>A0AAE9GFF9</accession>
<keyword evidence="1" id="KW-0812">Transmembrane</keyword>
<dbReference type="Proteomes" id="UP000829829">
    <property type="component" value="Chromosome 1"/>
</dbReference>
<dbReference type="AlphaFoldDB" id="A0AAE9GFF9"/>
<keyword evidence="1" id="KW-0472">Membrane</keyword>
<keyword evidence="1" id="KW-1133">Transmembrane helix</keyword>
<protein>
    <submittedName>
        <fullName evidence="2">Uncharacterized protein</fullName>
    </submittedName>
</protein>
<proteinExistence type="predicted"/>
<sequence length="59" mass="7081">METKAQRFPKGRVVGWDLVLQRISRNSHRFNIEIQILVGLIMPLYGSVFRFWDKFLIFI</sequence>
<organism evidence="2 3">
    <name type="scientific">Leptospira noguchii</name>
    <dbReference type="NCBI Taxonomy" id="28182"/>
    <lineage>
        <taxon>Bacteria</taxon>
        <taxon>Pseudomonadati</taxon>
        <taxon>Spirochaetota</taxon>
        <taxon>Spirochaetia</taxon>
        <taxon>Leptospirales</taxon>
        <taxon>Leptospiraceae</taxon>
        <taxon>Leptospira</taxon>
    </lineage>
</organism>
<evidence type="ECO:0000313" key="2">
    <source>
        <dbReference type="EMBL" id="UOG57108.1"/>
    </source>
</evidence>
<reference evidence="2" key="1">
    <citation type="submission" date="2022-02" db="EMBL/GenBank/DDBJ databases">
        <title>The genetically variable rfb locus in Leptospira is a mobile cassette and a molecular signature of serovar identity.</title>
        <authorList>
            <person name="Nieves C."/>
            <person name="Vincent A.T."/>
            <person name="Zarantonelli L."/>
            <person name="Picardeau M."/>
            <person name="Veyrier F.J."/>
            <person name="Buschiazzo A."/>
        </authorList>
    </citation>
    <scope>NUCLEOTIDE SEQUENCE</scope>
    <source>
        <strain evidence="2">IP1512017</strain>
    </source>
</reference>
<dbReference type="EMBL" id="CP091957">
    <property type="protein sequence ID" value="UOG57108.1"/>
    <property type="molecule type" value="Genomic_DNA"/>
</dbReference>
<gene>
    <name evidence="2" type="ORF">MAL03_02580</name>
</gene>
<evidence type="ECO:0000256" key="1">
    <source>
        <dbReference type="SAM" id="Phobius"/>
    </source>
</evidence>
<evidence type="ECO:0000313" key="3">
    <source>
        <dbReference type="Proteomes" id="UP000829829"/>
    </source>
</evidence>
<dbReference type="RefSeq" id="WP_243815639.1">
    <property type="nucleotide sequence ID" value="NZ_CP091957.1"/>
</dbReference>
<name>A0AAE9GFF9_9LEPT</name>